<dbReference type="GO" id="GO:0008870">
    <property type="term" value="F:galactoside O-acetyltransferase activity"/>
    <property type="evidence" value="ECO:0007669"/>
    <property type="project" value="TreeGrafter"/>
</dbReference>
<dbReference type="PANTHER" id="PTHR43017:SF1">
    <property type="entry name" value="ACETYLTRANSFERASE YJL218W-RELATED"/>
    <property type="match status" value="1"/>
</dbReference>
<evidence type="ECO:0000256" key="4">
    <source>
        <dbReference type="ARBA" id="ARBA00023315"/>
    </source>
</evidence>
<dbReference type="Pfam" id="PF00132">
    <property type="entry name" value="Hexapep"/>
    <property type="match status" value="1"/>
</dbReference>
<dbReference type="CDD" id="cd03357">
    <property type="entry name" value="LbH_MAT_GAT"/>
    <property type="match status" value="1"/>
</dbReference>
<dbReference type="Pfam" id="PF12464">
    <property type="entry name" value="Mac"/>
    <property type="match status" value="1"/>
</dbReference>
<dbReference type="SMART" id="SM01266">
    <property type="entry name" value="Mac"/>
    <property type="match status" value="1"/>
</dbReference>
<dbReference type="AlphaFoldDB" id="A0A261F033"/>
<keyword evidence="3" id="KW-0677">Repeat</keyword>
<accession>A0A261F033</accession>
<dbReference type="EC" id="2.3.1.-" evidence="5"/>
<sequence>MSEKNRMLSGELYIAADPELERMSLRRRRLVQEFNTAPYDAFAERERIMRDLLGGAGENLVVEPPFHCDYGCNTIVGNDFYANSDCIFLDVAPITIGDHVFLGPRIGLYTPYHPIDAGVRNEALEGGLPITIGSDVWMGGNVVVCPGVTIGDDAVIGAGSVVVKDIPSHSVAVGNPCRVIRPIGADDREYWRAKADAYRREVALERGE</sequence>
<evidence type="ECO:0000313" key="7">
    <source>
        <dbReference type="EMBL" id="OZG52433.1"/>
    </source>
</evidence>
<evidence type="ECO:0000256" key="1">
    <source>
        <dbReference type="ARBA" id="ARBA00007274"/>
    </source>
</evidence>
<dbReference type="InterPro" id="IPR001451">
    <property type="entry name" value="Hexapep"/>
</dbReference>
<evidence type="ECO:0000256" key="3">
    <source>
        <dbReference type="ARBA" id="ARBA00022737"/>
    </source>
</evidence>
<feature type="domain" description="Maltose/galactoside acetyltransferase" evidence="6">
    <location>
        <begin position="4"/>
        <end position="58"/>
    </location>
</feature>
<reference evidence="7 8" key="1">
    <citation type="journal article" date="2017" name="BMC Genomics">
        <title>Comparative genomic and phylogenomic analyses of the Bifidobacteriaceae family.</title>
        <authorList>
            <person name="Lugli G.A."/>
            <person name="Milani C."/>
            <person name="Turroni F."/>
            <person name="Duranti S."/>
            <person name="Mancabelli L."/>
            <person name="Mangifesta M."/>
            <person name="Ferrario C."/>
            <person name="Modesto M."/>
            <person name="Mattarelli P."/>
            <person name="Jiri K."/>
            <person name="van Sinderen D."/>
            <person name="Ventura M."/>
        </authorList>
    </citation>
    <scope>NUCLEOTIDE SEQUENCE [LARGE SCALE GENOMIC DNA]</scope>
    <source>
        <strain evidence="7 8">DSM 24742</strain>
    </source>
</reference>
<keyword evidence="4 5" id="KW-0012">Acyltransferase</keyword>
<protein>
    <recommendedName>
        <fullName evidence="5">Acetyltransferase</fullName>
        <ecNumber evidence="5">2.3.1.-</ecNumber>
    </recommendedName>
</protein>
<dbReference type="InterPro" id="IPR011004">
    <property type="entry name" value="Trimer_LpxA-like_sf"/>
</dbReference>
<gene>
    <name evidence="7" type="ORF">PSRA_0622</name>
</gene>
<organism evidence="7 8">
    <name type="scientific">Pseudoscardovia radai</name>
    <dbReference type="NCBI Taxonomy" id="987066"/>
    <lineage>
        <taxon>Bacteria</taxon>
        <taxon>Bacillati</taxon>
        <taxon>Actinomycetota</taxon>
        <taxon>Actinomycetes</taxon>
        <taxon>Bifidobacteriales</taxon>
        <taxon>Bifidobacteriaceae</taxon>
        <taxon>Pseudoscardovia</taxon>
    </lineage>
</organism>
<dbReference type="Gene3D" id="2.160.10.10">
    <property type="entry name" value="Hexapeptide repeat proteins"/>
    <property type="match status" value="1"/>
</dbReference>
<evidence type="ECO:0000313" key="8">
    <source>
        <dbReference type="Proteomes" id="UP000216725"/>
    </source>
</evidence>
<evidence type="ECO:0000259" key="6">
    <source>
        <dbReference type="SMART" id="SM01266"/>
    </source>
</evidence>
<proteinExistence type="inferred from homology"/>
<comment type="caution">
    <text evidence="7">The sequence shown here is derived from an EMBL/GenBank/DDBJ whole genome shotgun (WGS) entry which is preliminary data.</text>
</comment>
<dbReference type="PANTHER" id="PTHR43017">
    <property type="entry name" value="GALACTOSIDE O-ACETYLTRANSFERASE"/>
    <property type="match status" value="1"/>
</dbReference>
<dbReference type="EMBL" id="MWWR01000004">
    <property type="protein sequence ID" value="OZG52433.1"/>
    <property type="molecule type" value="Genomic_DNA"/>
</dbReference>
<name>A0A261F033_9BIFI</name>
<dbReference type="InterPro" id="IPR024688">
    <property type="entry name" value="Mac_dom"/>
</dbReference>
<dbReference type="FunFam" id="2.160.10.10:FF:000025">
    <property type="entry name" value="Hexapeptide-repeat containing-acetyltransferase"/>
    <property type="match status" value="1"/>
</dbReference>
<dbReference type="InterPro" id="IPR039369">
    <property type="entry name" value="LacA-like"/>
</dbReference>
<evidence type="ECO:0000256" key="2">
    <source>
        <dbReference type="ARBA" id="ARBA00022679"/>
    </source>
</evidence>
<comment type="similarity">
    <text evidence="1 5">Belongs to the transferase hexapeptide repeat family.</text>
</comment>
<dbReference type="Proteomes" id="UP000216725">
    <property type="component" value="Unassembled WGS sequence"/>
</dbReference>
<keyword evidence="2 5" id="KW-0808">Transferase</keyword>
<keyword evidence="8" id="KW-1185">Reference proteome</keyword>
<evidence type="ECO:0000256" key="5">
    <source>
        <dbReference type="RuleBase" id="RU367021"/>
    </source>
</evidence>
<dbReference type="RefSeq" id="WP_338053277.1">
    <property type="nucleotide sequence ID" value="NZ_JBKZBR010000014.1"/>
</dbReference>
<dbReference type="SUPFAM" id="SSF51161">
    <property type="entry name" value="Trimeric LpxA-like enzymes"/>
    <property type="match status" value="1"/>
</dbReference>